<evidence type="ECO:0000259" key="1">
    <source>
        <dbReference type="PROSITE" id="PS51397"/>
    </source>
</evidence>
<dbReference type="InterPro" id="IPR029071">
    <property type="entry name" value="Ubiquitin-like_domsf"/>
</dbReference>
<evidence type="ECO:0000313" key="2">
    <source>
        <dbReference type="EMBL" id="KAF2228862.1"/>
    </source>
</evidence>
<name>A0A6A6GSW2_VIRVR</name>
<keyword evidence="3" id="KW-1185">Reference proteome</keyword>
<reference evidence="2" key="1">
    <citation type="journal article" date="2020" name="Stud. Mycol.">
        <title>101 Dothideomycetes genomes: a test case for predicting lifestyles and emergence of pathogens.</title>
        <authorList>
            <person name="Haridas S."/>
            <person name="Albert R."/>
            <person name="Binder M."/>
            <person name="Bloem J."/>
            <person name="Labutti K."/>
            <person name="Salamov A."/>
            <person name="Andreopoulos B."/>
            <person name="Baker S."/>
            <person name="Barry K."/>
            <person name="Bills G."/>
            <person name="Bluhm B."/>
            <person name="Cannon C."/>
            <person name="Castanera R."/>
            <person name="Culley D."/>
            <person name="Daum C."/>
            <person name="Ezra D."/>
            <person name="Gonzalez J."/>
            <person name="Henrissat B."/>
            <person name="Kuo A."/>
            <person name="Liang C."/>
            <person name="Lipzen A."/>
            <person name="Lutzoni F."/>
            <person name="Magnuson J."/>
            <person name="Mondo S."/>
            <person name="Nolan M."/>
            <person name="Ohm R."/>
            <person name="Pangilinan J."/>
            <person name="Park H.-J."/>
            <person name="Ramirez L."/>
            <person name="Alfaro M."/>
            <person name="Sun H."/>
            <person name="Tritt A."/>
            <person name="Yoshinaga Y."/>
            <person name="Zwiers L.-H."/>
            <person name="Turgeon B."/>
            <person name="Goodwin S."/>
            <person name="Spatafora J."/>
            <person name="Crous P."/>
            <person name="Grigoriev I."/>
        </authorList>
    </citation>
    <scope>NUCLEOTIDE SEQUENCE</scope>
    <source>
        <strain evidence="2">Tuck. ex Michener</strain>
    </source>
</reference>
<feature type="domain" description="WLM" evidence="1">
    <location>
        <begin position="133"/>
        <end position="337"/>
    </location>
</feature>
<evidence type="ECO:0000313" key="3">
    <source>
        <dbReference type="Proteomes" id="UP000800092"/>
    </source>
</evidence>
<dbReference type="SUPFAM" id="SSF54236">
    <property type="entry name" value="Ubiquitin-like"/>
    <property type="match status" value="1"/>
</dbReference>
<dbReference type="Proteomes" id="UP000800092">
    <property type="component" value="Unassembled WGS sequence"/>
</dbReference>
<sequence>MDTFQNNFDGEVEETESNTTSLIVTHHGKQHTFSLFSQSTIADLSSVIQESLSVPSSNQKFMIPKLGLLRPPFSNPLPISSLAGKRITLMGATAAEANAVSTAGREVDAAAAKRREAHAKYAANPSHHVDSKKLQEEATYTFHTLRPLAYLPNPERSLRFLERLRDDAGIKATMRKHKFSVGLLTEMDPAVHTTHESRTLGLNRNGGEVIELRLRTDAYDGYRDYATIRRTLCHELTHNVWGKHDRNFWDLCKVIEKEVGVGDWRRGGQTLGREQYAEGEDVADHGAWEGGEYVLGRDERGGRQDTAVVSSVSEGDVSAVELSRREIMARAAEERMRRQKDAERTAEDSS</sequence>
<accession>A0A6A6GSW2</accession>
<protein>
    <submittedName>
        <fullName evidence="2">WLM-domain-containing protein</fullName>
    </submittedName>
</protein>
<dbReference type="EMBL" id="ML991886">
    <property type="protein sequence ID" value="KAF2228862.1"/>
    <property type="molecule type" value="Genomic_DNA"/>
</dbReference>
<dbReference type="InterPro" id="IPR013536">
    <property type="entry name" value="WLM_dom"/>
</dbReference>
<dbReference type="PANTHER" id="PTHR47795:SF1">
    <property type="entry name" value="DNA-DEPENDENT METALLOPROTEASE WSS1 HOMOLOG 2"/>
    <property type="match status" value="1"/>
</dbReference>
<dbReference type="Pfam" id="PF08325">
    <property type="entry name" value="WLM"/>
    <property type="match status" value="1"/>
</dbReference>
<dbReference type="OrthoDB" id="49605at2759"/>
<proteinExistence type="predicted"/>
<dbReference type="PROSITE" id="PS51397">
    <property type="entry name" value="WLM"/>
    <property type="match status" value="1"/>
</dbReference>
<organism evidence="2 3">
    <name type="scientific">Viridothelium virens</name>
    <name type="common">Speckled blister lichen</name>
    <name type="synonym">Trypethelium virens</name>
    <dbReference type="NCBI Taxonomy" id="1048519"/>
    <lineage>
        <taxon>Eukaryota</taxon>
        <taxon>Fungi</taxon>
        <taxon>Dikarya</taxon>
        <taxon>Ascomycota</taxon>
        <taxon>Pezizomycotina</taxon>
        <taxon>Dothideomycetes</taxon>
        <taxon>Dothideomycetes incertae sedis</taxon>
        <taxon>Trypetheliales</taxon>
        <taxon>Trypetheliaceae</taxon>
        <taxon>Viridothelium</taxon>
    </lineage>
</organism>
<dbReference type="PANTHER" id="PTHR47795">
    <property type="entry name" value="UBIQUITIN AND WLM DOMAIN-CONTAINING METALLOPROTEASE SPCC1442.07C"/>
    <property type="match status" value="1"/>
</dbReference>
<dbReference type="Gene3D" id="3.10.20.90">
    <property type="entry name" value="Phosphatidylinositol 3-kinase Catalytic Subunit, Chain A, domain 1"/>
    <property type="match status" value="1"/>
</dbReference>
<dbReference type="AlphaFoldDB" id="A0A6A6GSW2"/>
<gene>
    <name evidence="2" type="ORF">EV356DRAFT_497063</name>
</gene>
<dbReference type="GO" id="GO:0070628">
    <property type="term" value="F:proteasome binding"/>
    <property type="evidence" value="ECO:0007669"/>
    <property type="project" value="TreeGrafter"/>
</dbReference>